<evidence type="ECO:0008006" key="5">
    <source>
        <dbReference type="Google" id="ProtNLM"/>
    </source>
</evidence>
<dbReference type="InParanoid" id="A0A1J7IFY7"/>
<protein>
    <recommendedName>
        <fullName evidence="5">Secreted protein</fullName>
    </recommendedName>
</protein>
<feature type="compositionally biased region" description="Polar residues" evidence="1">
    <location>
        <begin position="84"/>
        <end position="96"/>
    </location>
</feature>
<evidence type="ECO:0000256" key="1">
    <source>
        <dbReference type="SAM" id="MobiDB-lite"/>
    </source>
</evidence>
<evidence type="ECO:0000313" key="4">
    <source>
        <dbReference type="Proteomes" id="UP000182658"/>
    </source>
</evidence>
<dbReference type="AlphaFoldDB" id="A0A1J7IFY7"/>
<keyword evidence="4" id="KW-1185">Reference proteome</keyword>
<keyword evidence="2" id="KW-0732">Signal</keyword>
<reference evidence="3 4" key="1">
    <citation type="submission" date="2016-10" db="EMBL/GenBank/DDBJ databases">
        <title>Draft genome sequence of Coniochaeta ligniaria NRRL30616, a lignocellulolytic fungus for bioabatement of inhibitors in plant biomass hydrolysates.</title>
        <authorList>
            <consortium name="DOE Joint Genome Institute"/>
            <person name="Jimenez D.J."/>
            <person name="Hector R.E."/>
            <person name="Riley R."/>
            <person name="Sun H."/>
            <person name="Grigoriev I.V."/>
            <person name="Van Elsas J.D."/>
            <person name="Nichols N.N."/>
        </authorList>
    </citation>
    <scope>NUCLEOTIDE SEQUENCE [LARGE SCALE GENOMIC DNA]</scope>
    <source>
        <strain evidence="3 4">NRRL 30616</strain>
    </source>
</reference>
<gene>
    <name evidence="3" type="ORF">CONLIGDRAFT_634853</name>
</gene>
<sequence>MCPLLCLVLALCLFCTCSGEFGYLYSAEAVYPASPPRPPGSFSMPESSGTTALLRLQGTDHASQPFSKSHLHSSHCAALRKASQKTTLPHTPSAFT</sequence>
<feature type="chain" id="PRO_5012091643" description="Secreted protein" evidence="2">
    <location>
        <begin position="20"/>
        <end position="96"/>
    </location>
</feature>
<name>A0A1J7IFY7_9PEZI</name>
<feature type="region of interest" description="Disordered" evidence="1">
    <location>
        <begin position="59"/>
        <end position="96"/>
    </location>
</feature>
<evidence type="ECO:0000313" key="3">
    <source>
        <dbReference type="EMBL" id="OIW26599.1"/>
    </source>
</evidence>
<dbReference type="Proteomes" id="UP000182658">
    <property type="component" value="Unassembled WGS sequence"/>
</dbReference>
<accession>A0A1J7IFY7</accession>
<dbReference type="EMBL" id="KV875100">
    <property type="protein sequence ID" value="OIW26599.1"/>
    <property type="molecule type" value="Genomic_DNA"/>
</dbReference>
<evidence type="ECO:0000256" key="2">
    <source>
        <dbReference type="SAM" id="SignalP"/>
    </source>
</evidence>
<proteinExistence type="predicted"/>
<organism evidence="3 4">
    <name type="scientific">Coniochaeta ligniaria NRRL 30616</name>
    <dbReference type="NCBI Taxonomy" id="1408157"/>
    <lineage>
        <taxon>Eukaryota</taxon>
        <taxon>Fungi</taxon>
        <taxon>Dikarya</taxon>
        <taxon>Ascomycota</taxon>
        <taxon>Pezizomycotina</taxon>
        <taxon>Sordariomycetes</taxon>
        <taxon>Sordariomycetidae</taxon>
        <taxon>Coniochaetales</taxon>
        <taxon>Coniochaetaceae</taxon>
        <taxon>Coniochaeta</taxon>
    </lineage>
</organism>
<feature type="signal peptide" evidence="2">
    <location>
        <begin position="1"/>
        <end position="19"/>
    </location>
</feature>